<accession>E3LFR7</accession>
<name>E3LFR7_CAERE</name>
<keyword evidence="3" id="KW-1185">Reference proteome</keyword>
<dbReference type="EMBL" id="DS268408">
    <property type="protein sequence ID" value="EFO86119.1"/>
    <property type="molecule type" value="Genomic_DNA"/>
</dbReference>
<feature type="compositionally biased region" description="Low complexity" evidence="1">
    <location>
        <begin position="276"/>
        <end position="307"/>
    </location>
</feature>
<feature type="compositionally biased region" description="Basic and acidic residues" evidence="1">
    <location>
        <begin position="328"/>
        <end position="345"/>
    </location>
</feature>
<dbReference type="STRING" id="31234.E3LFR7"/>
<evidence type="ECO:0000256" key="1">
    <source>
        <dbReference type="SAM" id="MobiDB-lite"/>
    </source>
</evidence>
<gene>
    <name evidence="2" type="ORF">CRE_01836</name>
</gene>
<organism evidence="3">
    <name type="scientific">Caenorhabditis remanei</name>
    <name type="common">Caenorhabditis vulgaris</name>
    <dbReference type="NCBI Taxonomy" id="31234"/>
    <lineage>
        <taxon>Eukaryota</taxon>
        <taxon>Metazoa</taxon>
        <taxon>Ecdysozoa</taxon>
        <taxon>Nematoda</taxon>
        <taxon>Chromadorea</taxon>
        <taxon>Rhabditida</taxon>
        <taxon>Rhabditina</taxon>
        <taxon>Rhabditomorpha</taxon>
        <taxon>Rhabditoidea</taxon>
        <taxon>Rhabditidae</taxon>
        <taxon>Peloderinae</taxon>
        <taxon>Caenorhabditis</taxon>
    </lineage>
</organism>
<feature type="compositionally biased region" description="Polar residues" evidence="1">
    <location>
        <begin position="308"/>
        <end position="323"/>
    </location>
</feature>
<protein>
    <submittedName>
        <fullName evidence="2">Uncharacterized protein</fullName>
    </submittedName>
</protein>
<sequence length="537" mass="60465">MRPSSASTPLSSSALNYLESLERNAKALRGNNNRKDESSSITSTSKPTSSIAPVKRRESFSEIINQARRQASLSRTDSEDFDFLNESLKSSVFSDSSDSESEESHEESHEGKRILPLGTPGQQVGRKSLKDIRELRNSIDQSLIKTPELKMLRNKVTEDSKKHAHFESIREEEVPEVIPKTQLPSKSPFKKAIQSGSESSDSDSIIFDEVFEEVLPSPPRKPTPVRSHTAPAAVVQPVTAQKPMVEKKETKKKKEKTPTPTSSSSESSSESKSESSSDSESSESSSSESSSSSSSSPKSSASKASTKQDYTSDFGSEKSSSSPIPKVTIEKPPLKNSNKPKENPKKPSPVPYEDFIPKIGSSSDSGKSTVRETHRTFEESIDKLKLEKKKEKEEKNPAKEERNKSFEKKLQIKERTARRSSSSASSSTVGETEKEMEISKRRQKKFRSRRMRSEGIFTFLKYFQFIQISEPQTCQTNIHNMIESVIDTHVQMLDEFNQMEYAAVCEWTQVLRRFDRHDGPTSQRLREIVQQRLNRKY</sequence>
<dbReference type="Proteomes" id="UP000008281">
    <property type="component" value="Unassembled WGS sequence"/>
</dbReference>
<feature type="region of interest" description="Disordered" evidence="1">
    <location>
        <begin position="178"/>
        <end position="445"/>
    </location>
</feature>
<feature type="compositionally biased region" description="Basic and acidic residues" evidence="1">
    <location>
        <begin position="431"/>
        <end position="440"/>
    </location>
</feature>
<dbReference type="HOGENOM" id="CLU_588271_0_0_1"/>
<dbReference type="FunCoup" id="E3LFR7">
    <property type="interactions" value="1748"/>
</dbReference>
<feature type="compositionally biased region" description="Low complexity" evidence="1">
    <location>
        <begin position="39"/>
        <end position="50"/>
    </location>
</feature>
<evidence type="ECO:0000313" key="3">
    <source>
        <dbReference type="Proteomes" id="UP000008281"/>
    </source>
</evidence>
<dbReference type="InParanoid" id="E3LFR7"/>
<evidence type="ECO:0000313" key="2">
    <source>
        <dbReference type="EMBL" id="EFO86119.1"/>
    </source>
</evidence>
<dbReference type="OMA" id="MEYAAVC"/>
<feature type="region of interest" description="Disordered" evidence="1">
    <location>
        <begin position="91"/>
        <end position="125"/>
    </location>
</feature>
<feature type="compositionally biased region" description="Basic and acidic residues" evidence="1">
    <location>
        <begin position="369"/>
        <end position="417"/>
    </location>
</feature>
<feature type="region of interest" description="Disordered" evidence="1">
    <location>
        <begin position="25"/>
        <end position="59"/>
    </location>
</feature>
<feature type="compositionally biased region" description="Low complexity" evidence="1">
    <location>
        <begin position="419"/>
        <end position="428"/>
    </location>
</feature>
<reference evidence="2" key="1">
    <citation type="submission" date="2007-07" db="EMBL/GenBank/DDBJ databases">
        <title>PCAP assembly of the Caenorhabditis remanei genome.</title>
        <authorList>
            <consortium name="The Caenorhabditis remanei Sequencing Consortium"/>
            <person name="Wilson R.K."/>
        </authorList>
    </citation>
    <scope>NUCLEOTIDE SEQUENCE [LARGE SCALE GENOMIC DNA]</scope>
    <source>
        <strain evidence="2">PB4641</strain>
    </source>
</reference>
<dbReference type="AlphaFoldDB" id="E3LFR7"/>
<feature type="compositionally biased region" description="Low complexity" evidence="1">
    <location>
        <begin position="229"/>
        <end position="241"/>
    </location>
</feature>
<dbReference type="eggNOG" id="ENOG502TFT2">
    <property type="taxonomic scope" value="Eukaryota"/>
</dbReference>
<feature type="compositionally biased region" description="Low complexity" evidence="1">
    <location>
        <begin position="193"/>
        <end position="208"/>
    </location>
</feature>
<proteinExistence type="predicted"/>
<dbReference type="OrthoDB" id="5875663at2759"/>
<feature type="compositionally biased region" description="Low complexity" evidence="1">
    <location>
        <begin position="258"/>
        <end position="268"/>
    </location>
</feature>